<organism evidence="1 2">
    <name type="scientific">Lactuca virosa</name>
    <dbReference type="NCBI Taxonomy" id="75947"/>
    <lineage>
        <taxon>Eukaryota</taxon>
        <taxon>Viridiplantae</taxon>
        <taxon>Streptophyta</taxon>
        <taxon>Embryophyta</taxon>
        <taxon>Tracheophyta</taxon>
        <taxon>Spermatophyta</taxon>
        <taxon>Magnoliopsida</taxon>
        <taxon>eudicotyledons</taxon>
        <taxon>Gunneridae</taxon>
        <taxon>Pentapetalae</taxon>
        <taxon>asterids</taxon>
        <taxon>campanulids</taxon>
        <taxon>Asterales</taxon>
        <taxon>Asteraceae</taxon>
        <taxon>Cichorioideae</taxon>
        <taxon>Cichorieae</taxon>
        <taxon>Lactucinae</taxon>
        <taxon>Lactuca</taxon>
    </lineage>
</organism>
<evidence type="ECO:0000313" key="1">
    <source>
        <dbReference type="EMBL" id="CAH1433833.1"/>
    </source>
</evidence>
<sequence length="93" mass="10718">MFPDGKMVAVKIRRSSTEAWKDYIYHLLSILGSKIPTNSFYGLQYYPEGMLFRKNSTLLARWQISHSVGSESAYKHMDTEWSSFYPSAASARK</sequence>
<reference evidence="1 2" key="1">
    <citation type="submission" date="2022-01" db="EMBL/GenBank/DDBJ databases">
        <authorList>
            <person name="Xiong W."/>
            <person name="Schranz E."/>
        </authorList>
    </citation>
    <scope>NUCLEOTIDE SEQUENCE [LARGE SCALE GENOMIC DNA]</scope>
</reference>
<protein>
    <submittedName>
        <fullName evidence="1">Uncharacterized protein</fullName>
    </submittedName>
</protein>
<dbReference type="AlphaFoldDB" id="A0AAU9N9B7"/>
<keyword evidence="2" id="KW-1185">Reference proteome</keyword>
<dbReference type="EMBL" id="CAKMRJ010003334">
    <property type="protein sequence ID" value="CAH1433833.1"/>
    <property type="molecule type" value="Genomic_DNA"/>
</dbReference>
<name>A0AAU9N9B7_9ASTR</name>
<dbReference type="Proteomes" id="UP001157418">
    <property type="component" value="Unassembled WGS sequence"/>
</dbReference>
<evidence type="ECO:0000313" key="2">
    <source>
        <dbReference type="Proteomes" id="UP001157418"/>
    </source>
</evidence>
<accession>A0AAU9N9B7</accession>
<proteinExistence type="predicted"/>
<gene>
    <name evidence="1" type="ORF">LVIROSA_LOCUS20397</name>
</gene>
<comment type="caution">
    <text evidence="1">The sequence shown here is derived from an EMBL/GenBank/DDBJ whole genome shotgun (WGS) entry which is preliminary data.</text>
</comment>